<dbReference type="HOGENOM" id="CLU_2174617_0_0_1"/>
<dbReference type="Gramene" id="LPERR01G03620.1">
    <property type="protein sequence ID" value="LPERR01G03620.1"/>
    <property type="gene ID" value="LPERR01G03620"/>
</dbReference>
<proteinExistence type="predicted"/>
<name>A0A0D9UX28_9ORYZ</name>
<evidence type="ECO:0000313" key="2">
    <source>
        <dbReference type="Proteomes" id="UP000032180"/>
    </source>
</evidence>
<accession>A0A0D9UX28</accession>
<reference evidence="1" key="3">
    <citation type="submission" date="2015-04" db="UniProtKB">
        <authorList>
            <consortium name="EnsemblPlants"/>
        </authorList>
    </citation>
    <scope>IDENTIFICATION</scope>
</reference>
<organism evidence="1 2">
    <name type="scientific">Leersia perrieri</name>
    <dbReference type="NCBI Taxonomy" id="77586"/>
    <lineage>
        <taxon>Eukaryota</taxon>
        <taxon>Viridiplantae</taxon>
        <taxon>Streptophyta</taxon>
        <taxon>Embryophyta</taxon>
        <taxon>Tracheophyta</taxon>
        <taxon>Spermatophyta</taxon>
        <taxon>Magnoliopsida</taxon>
        <taxon>Liliopsida</taxon>
        <taxon>Poales</taxon>
        <taxon>Poaceae</taxon>
        <taxon>BOP clade</taxon>
        <taxon>Oryzoideae</taxon>
        <taxon>Oryzeae</taxon>
        <taxon>Oryzinae</taxon>
        <taxon>Leersia</taxon>
    </lineage>
</organism>
<dbReference type="Proteomes" id="UP000032180">
    <property type="component" value="Chromosome 1"/>
</dbReference>
<keyword evidence="2" id="KW-1185">Reference proteome</keyword>
<sequence length="110" mass="11996">MSRARGLLRRSMRCAPILAGAQVFKLSRLADAPLPCVCRHAAQSSPRLLPTYGLLLPVGEETIRMRKERWRGACRRRAARSVRCACGVRGGSAATVEIGSREVGFPVPSH</sequence>
<reference evidence="2" key="2">
    <citation type="submission" date="2013-12" db="EMBL/GenBank/DDBJ databases">
        <authorList>
            <person name="Yu Y."/>
            <person name="Lee S."/>
            <person name="de Baynast K."/>
            <person name="Wissotski M."/>
            <person name="Liu L."/>
            <person name="Talag J."/>
            <person name="Goicoechea J."/>
            <person name="Angelova A."/>
            <person name="Jetty R."/>
            <person name="Kudrna D."/>
            <person name="Golser W."/>
            <person name="Rivera L."/>
            <person name="Zhang J."/>
            <person name="Wing R."/>
        </authorList>
    </citation>
    <scope>NUCLEOTIDE SEQUENCE</scope>
</reference>
<dbReference type="AlphaFoldDB" id="A0A0D9UX28"/>
<protein>
    <submittedName>
        <fullName evidence="1">Uncharacterized protein</fullName>
    </submittedName>
</protein>
<dbReference type="EnsemblPlants" id="LPERR01G03620.1">
    <property type="protein sequence ID" value="LPERR01G03620.1"/>
    <property type="gene ID" value="LPERR01G03620"/>
</dbReference>
<reference evidence="1 2" key="1">
    <citation type="submission" date="2012-08" db="EMBL/GenBank/DDBJ databases">
        <title>Oryza genome evolution.</title>
        <authorList>
            <person name="Wing R.A."/>
        </authorList>
    </citation>
    <scope>NUCLEOTIDE SEQUENCE</scope>
</reference>
<evidence type="ECO:0000313" key="1">
    <source>
        <dbReference type="EnsemblPlants" id="LPERR01G03620.1"/>
    </source>
</evidence>